<dbReference type="GO" id="GO:0035721">
    <property type="term" value="P:intraciliary retrograde transport"/>
    <property type="evidence" value="ECO:0007669"/>
    <property type="project" value="TreeGrafter"/>
</dbReference>
<dbReference type="Pfam" id="PF25060">
    <property type="entry name" value="ARM_TT21_2nd"/>
    <property type="match status" value="1"/>
</dbReference>
<dbReference type="InterPro" id="IPR040364">
    <property type="entry name" value="TTC21A/TTC21B"/>
</dbReference>
<dbReference type="GO" id="GO:0005929">
    <property type="term" value="C:cilium"/>
    <property type="evidence" value="ECO:0007669"/>
    <property type="project" value="GOC"/>
</dbReference>
<evidence type="ECO:0000259" key="5">
    <source>
        <dbReference type="Pfam" id="PF25060"/>
    </source>
</evidence>
<evidence type="ECO:0000259" key="8">
    <source>
        <dbReference type="Pfam" id="PF25064"/>
    </source>
</evidence>
<dbReference type="STRING" id="296587.C1E683"/>
<proteinExistence type="inferred from homology"/>
<feature type="domain" description="Tetratricopeptide repeat protein 21A/21B N-terminal ARM repeat" evidence="6">
    <location>
        <begin position="8"/>
        <end position="232"/>
    </location>
</feature>
<keyword evidence="2" id="KW-0677">Repeat</keyword>
<dbReference type="Pfam" id="PF25058">
    <property type="entry name" value="ARM_TT21"/>
    <property type="match status" value="1"/>
</dbReference>
<feature type="domain" description="Tetratricopeptide repeat protein 21A/21B fifth ARM repeats" evidence="8">
    <location>
        <begin position="964"/>
        <end position="1080"/>
    </location>
</feature>
<dbReference type="Gene3D" id="1.25.40.10">
    <property type="entry name" value="Tetratricopeptide repeat domain"/>
    <property type="match status" value="5"/>
</dbReference>
<dbReference type="InterPro" id="IPR056832">
    <property type="entry name" value="ARM_TT21_2nd"/>
</dbReference>
<comment type="similarity">
    <text evidence="1">Belongs to the TTC21 family.</text>
</comment>
<evidence type="ECO:0000259" key="7">
    <source>
        <dbReference type="Pfam" id="PF25063"/>
    </source>
</evidence>
<accession>C1E683</accession>
<dbReference type="InterPro" id="IPR011990">
    <property type="entry name" value="TPR-like_helical_dom_sf"/>
</dbReference>
<dbReference type="PROSITE" id="PS50005">
    <property type="entry name" value="TPR"/>
    <property type="match status" value="2"/>
</dbReference>
<protein>
    <submittedName>
        <fullName evidence="10">Uncharacterized protein</fullName>
    </submittedName>
</protein>
<feature type="domain" description="Tetratricopeptide repeat protein 21A/21B second ARM" evidence="5">
    <location>
        <begin position="271"/>
        <end position="544"/>
    </location>
</feature>
<dbReference type="KEGG" id="mis:MICPUN_81374"/>
<dbReference type="FunFam" id="1.25.40.10:FF:000219">
    <property type="entry name" value="Tetratricopeptide repeat domain 21B"/>
    <property type="match status" value="1"/>
</dbReference>
<feature type="domain" description="Tetratricopeptide repeat protein 21A/21B fourth ARM" evidence="9">
    <location>
        <begin position="772"/>
        <end position="923"/>
    </location>
</feature>
<dbReference type="Proteomes" id="UP000002009">
    <property type="component" value="Chromosome 5"/>
</dbReference>
<keyword evidence="3 4" id="KW-0802">TPR repeat</keyword>
<dbReference type="InterPro" id="IPR056836">
    <property type="entry name" value="ARM_TT21_4th"/>
</dbReference>
<dbReference type="Pfam" id="PF25062">
    <property type="entry name" value="ARM_TT21_N"/>
    <property type="match status" value="1"/>
</dbReference>
<keyword evidence="11" id="KW-1185">Reference proteome</keyword>
<evidence type="ECO:0000313" key="11">
    <source>
        <dbReference type="Proteomes" id="UP000002009"/>
    </source>
</evidence>
<name>C1E683_MICCC</name>
<evidence type="ECO:0000313" key="10">
    <source>
        <dbReference type="EMBL" id="ACO63380.1"/>
    </source>
</evidence>
<sequence length="1318" mass="146938">MSDVQALVNYYARAGYGRHVQTVCGEALRSRPGDPTLSFWRAFGLILEGSYSEAIAQLESLMERREISLACVAASIHAHKMARIVDEESVDALEDRMHREEGDANERALLACANFYALAGGPDSWRARGMAERALRMARGDGFDAKTLLGTTENDRARTRKAKRWFDEVLDTEEGEGHLEALMGRVKVMERLGQVAGALDALNRVAVIHPSFVPAVAEKAKMRMRAGDWDAALETAQGILERDPKNIDALRLRAFYLLGVEGNAAAGRAMIGQLTDALESLEGRNARLFVSCSRDLARVAGGTSTTLSALGRMLERARAIEPQDVDVLNEVAYQQQLAGNYAGAVGTYREAARVAEMDGTLDNLDSLYGTIHCQLLDGQLTEGGQQLEFLTDVASERGIKLVFLTALHAARVKGDVATPLAELEGLLADHTASVQRKPFAYDYFVHMDPDLLLQCAELYLSQESGEPRGKGEPMSPGMERATALLEAVCGKAPGLLSAQLLLMRTRYVAGAHDAAARTAESLLEMDQGCADAHLVLSRIHLSKGDHAAARAALDEAVASDFKVRESPMFSIISAQCKVSDGDLEGGLKELEAAMKLPGVRAPLTARQEEEARRKKTIPVSVQDRATVFIMLAEVLHKLERAADADAQLKTATSEFAGTPEEVRVMIASCEMAMEKGGDGEEKALTLLSRVTRESPHYAKAKMALARIYLEKRKEEEKYIHCYQELAREINDTKSWAALGEAFITICEPEYAINAYEHAATLDKTNDPAFKRNMAKAYVTCLFFKAAVEYMEKECRKDPDAIDLQMDLSALYIRLKKFGEAEDWLAKLVNRLENAVDTASLERGVECARMLAKVCEGIKDREGRIESLTRAHTMRKSLVLRARADREEYKKQIGLMSELCVEIAGLHQARHDVKSALGFYEEALKNDRTNVPALLALSRMRLNSGEIDACQQSCSEVLRYDADNEEASLMLAELMFQKENYETAIYHFSQLLEKNPCNYRALAQLVHLLRRCGRLDEVGRFIKLAHSTSESPQYDCGLNYCKGLVSKFENKPQDALRSFNLSRKDIQWGPNAVYSMVEIYLSPESTDLWDEEAMMDGGGDDQARVAAAESLLAEVHPNRREEPRHVILECYARMMSKSQHGIAEALNILGDIIIQEPNNVPAVLAVCTCHMLLRQVPKARNQLKRVEKMPYNASEADEFERSWLMMADIEVQGKKYDHAIDLCHKCLKYNRSCAKAWELIGQVCEWEQNYVEASENYERAWQFCGMSNPRVGFRLAWCHLKSKRMVDCIDVCKKVLSEHPDYPKIKRDILQKAQAGLRP</sequence>
<feature type="repeat" description="TPR" evidence="4">
    <location>
        <begin position="964"/>
        <end position="997"/>
    </location>
</feature>
<dbReference type="InterPro" id="IPR019734">
    <property type="entry name" value="TPR_rpt"/>
</dbReference>
<dbReference type="InterPro" id="IPR056833">
    <property type="entry name" value="ARM_TT21_N"/>
</dbReference>
<dbReference type="Pfam" id="PF25068">
    <property type="entry name" value="ARM_TT21_4th"/>
    <property type="match status" value="1"/>
</dbReference>
<dbReference type="GO" id="GO:0061512">
    <property type="term" value="P:protein localization to cilium"/>
    <property type="evidence" value="ECO:0007669"/>
    <property type="project" value="TreeGrafter"/>
</dbReference>
<feature type="domain" description="Tetratricopeptide repeat protein 21A/21B C-terminal ARM" evidence="7">
    <location>
        <begin position="1106"/>
        <end position="1313"/>
    </location>
</feature>
<evidence type="ECO:0000256" key="1">
    <source>
        <dbReference type="ARBA" id="ARBA00010935"/>
    </source>
</evidence>
<evidence type="ECO:0000256" key="3">
    <source>
        <dbReference type="ARBA" id="ARBA00022803"/>
    </source>
</evidence>
<dbReference type="Pfam" id="PF25063">
    <property type="entry name" value="ARM_TT21_C"/>
    <property type="match status" value="1"/>
</dbReference>
<dbReference type="PANTHER" id="PTHR14699:SF0">
    <property type="entry name" value="TETRATRICOPEPTIDE REPEAT PROTEIN 21 HOMOLOG"/>
    <property type="match status" value="1"/>
</dbReference>
<dbReference type="SUPFAM" id="SSF48452">
    <property type="entry name" value="TPR-like"/>
    <property type="match status" value="5"/>
</dbReference>
<dbReference type="InterPro" id="IPR056835">
    <property type="entry name" value="ARM_TT21_5th"/>
</dbReference>
<evidence type="ECO:0000256" key="2">
    <source>
        <dbReference type="ARBA" id="ARBA00022737"/>
    </source>
</evidence>
<dbReference type="eggNOG" id="ENOG502QQAB">
    <property type="taxonomic scope" value="Eukaryota"/>
</dbReference>
<dbReference type="EMBL" id="CP001326">
    <property type="protein sequence ID" value="ACO63380.1"/>
    <property type="molecule type" value="Genomic_DNA"/>
</dbReference>
<dbReference type="SMART" id="SM00028">
    <property type="entry name" value="TPR"/>
    <property type="match status" value="12"/>
</dbReference>
<evidence type="ECO:0000259" key="6">
    <source>
        <dbReference type="Pfam" id="PF25062"/>
    </source>
</evidence>
<feature type="repeat" description="TPR" evidence="4">
    <location>
        <begin position="732"/>
        <end position="765"/>
    </location>
</feature>
<dbReference type="GeneID" id="8243409"/>
<evidence type="ECO:0000256" key="4">
    <source>
        <dbReference type="PROSITE-ProRule" id="PRU00339"/>
    </source>
</evidence>
<dbReference type="Pfam" id="PF25064">
    <property type="entry name" value="ARM_TT21_5th"/>
    <property type="match status" value="1"/>
</dbReference>
<dbReference type="InParanoid" id="C1E683"/>
<evidence type="ECO:0000259" key="9">
    <source>
        <dbReference type="Pfam" id="PF25068"/>
    </source>
</evidence>
<dbReference type="GO" id="GO:0030991">
    <property type="term" value="C:intraciliary transport particle A"/>
    <property type="evidence" value="ECO:0007669"/>
    <property type="project" value="TreeGrafter"/>
</dbReference>
<reference evidence="10 11" key="1">
    <citation type="journal article" date="2009" name="Science">
        <title>Green evolution and dynamic adaptations revealed by genomes of the marine picoeukaryotes Micromonas.</title>
        <authorList>
            <person name="Worden A.Z."/>
            <person name="Lee J.H."/>
            <person name="Mock T."/>
            <person name="Rouze P."/>
            <person name="Simmons M.P."/>
            <person name="Aerts A.L."/>
            <person name="Allen A.E."/>
            <person name="Cuvelier M.L."/>
            <person name="Derelle E."/>
            <person name="Everett M.V."/>
            <person name="Foulon E."/>
            <person name="Grimwood J."/>
            <person name="Gundlach H."/>
            <person name="Henrissat B."/>
            <person name="Napoli C."/>
            <person name="McDonald S.M."/>
            <person name="Parker M.S."/>
            <person name="Rombauts S."/>
            <person name="Salamov A."/>
            <person name="Von Dassow P."/>
            <person name="Badger J.H."/>
            <person name="Coutinho P.M."/>
            <person name="Demir E."/>
            <person name="Dubchak I."/>
            <person name="Gentemann C."/>
            <person name="Eikrem W."/>
            <person name="Gready J.E."/>
            <person name="John U."/>
            <person name="Lanier W."/>
            <person name="Lindquist E.A."/>
            <person name="Lucas S."/>
            <person name="Mayer K.F."/>
            <person name="Moreau H."/>
            <person name="Not F."/>
            <person name="Otillar R."/>
            <person name="Panaud O."/>
            <person name="Pangilinan J."/>
            <person name="Paulsen I."/>
            <person name="Piegu B."/>
            <person name="Poliakov A."/>
            <person name="Robbens S."/>
            <person name="Schmutz J."/>
            <person name="Toulza E."/>
            <person name="Wyss T."/>
            <person name="Zelensky A."/>
            <person name="Zhou K."/>
            <person name="Armbrust E.V."/>
            <person name="Bhattacharya D."/>
            <person name="Goodenough U.W."/>
            <person name="Van de Peer Y."/>
            <person name="Grigoriev I.V."/>
        </authorList>
    </citation>
    <scope>NUCLEOTIDE SEQUENCE [LARGE SCALE GENOMIC DNA]</scope>
    <source>
        <strain evidence="11">RCC299 / NOUM17</strain>
    </source>
</reference>
<dbReference type="OMA" id="NATCVRA"/>
<dbReference type="InterPro" id="IPR056834">
    <property type="entry name" value="ARM_TT21_C"/>
</dbReference>
<dbReference type="RefSeq" id="XP_002502122.1">
    <property type="nucleotide sequence ID" value="XM_002502076.1"/>
</dbReference>
<organism evidence="10 11">
    <name type="scientific">Micromonas commoda (strain RCC299 / NOUM17 / CCMP2709)</name>
    <name type="common">Picoplanktonic green alga</name>
    <dbReference type="NCBI Taxonomy" id="296587"/>
    <lineage>
        <taxon>Eukaryota</taxon>
        <taxon>Viridiplantae</taxon>
        <taxon>Chlorophyta</taxon>
        <taxon>Mamiellophyceae</taxon>
        <taxon>Mamiellales</taxon>
        <taxon>Mamiellaceae</taxon>
        <taxon>Micromonas</taxon>
    </lineage>
</organism>
<dbReference type="PANTHER" id="PTHR14699">
    <property type="entry name" value="STI2 PROTEIN-RELATED"/>
    <property type="match status" value="1"/>
</dbReference>
<gene>
    <name evidence="10" type="ORF">MICPUN_81374</name>
</gene>
<dbReference type="OrthoDB" id="10259630at2759"/>